<dbReference type="SUPFAM" id="SSF46785">
    <property type="entry name" value="Winged helix' DNA-binding domain"/>
    <property type="match status" value="1"/>
</dbReference>
<evidence type="ECO:0000256" key="3">
    <source>
        <dbReference type="ARBA" id="ARBA00023125"/>
    </source>
</evidence>
<dbReference type="GO" id="GO:0003677">
    <property type="term" value="F:DNA binding"/>
    <property type="evidence" value="ECO:0007669"/>
    <property type="project" value="UniProtKB-KW"/>
</dbReference>
<dbReference type="InterPro" id="IPR036390">
    <property type="entry name" value="WH_DNA-bd_sf"/>
</dbReference>
<dbReference type="NCBIfam" id="NF033788">
    <property type="entry name" value="HTH_metalloreg"/>
    <property type="match status" value="1"/>
</dbReference>
<dbReference type="NCBIfam" id="NF007528">
    <property type="entry name" value="PRK10141.1"/>
    <property type="match status" value="1"/>
</dbReference>
<dbReference type="PRINTS" id="PR00778">
    <property type="entry name" value="HTHARSR"/>
</dbReference>
<dbReference type="Gene3D" id="1.10.10.10">
    <property type="entry name" value="Winged helix-like DNA-binding domain superfamily/Winged helix DNA-binding domain"/>
    <property type="match status" value="1"/>
</dbReference>
<feature type="domain" description="HTH arsR-type" evidence="5">
    <location>
        <begin position="3"/>
        <end position="97"/>
    </location>
</feature>
<dbReference type="PANTHER" id="PTHR33154:SF18">
    <property type="entry name" value="ARSENICAL RESISTANCE OPERON REPRESSOR"/>
    <property type="match status" value="1"/>
</dbReference>
<organism evidence="6 7">
    <name type="scientific">Marinomonas aquimarina</name>
    <dbReference type="NCBI Taxonomy" id="295068"/>
    <lineage>
        <taxon>Bacteria</taxon>
        <taxon>Pseudomonadati</taxon>
        <taxon>Pseudomonadota</taxon>
        <taxon>Gammaproteobacteria</taxon>
        <taxon>Oceanospirillales</taxon>
        <taxon>Oceanospirillaceae</taxon>
        <taxon>Marinomonas</taxon>
    </lineage>
</organism>
<dbReference type="InterPro" id="IPR001845">
    <property type="entry name" value="HTH_ArsR_DNA-bd_dom"/>
</dbReference>
<dbReference type="AlphaFoldDB" id="A0A1A8T9K3"/>
<keyword evidence="2" id="KW-0805">Transcription regulation</keyword>
<dbReference type="Pfam" id="PF01022">
    <property type="entry name" value="HTH_5"/>
    <property type="match status" value="1"/>
</dbReference>
<protein>
    <submittedName>
        <fullName evidence="6">HTH-type transcriptional repressor AseR</fullName>
    </submittedName>
</protein>
<dbReference type="InterPro" id="IPR011991">
    <property type="entry name" value="ArsR-like_HTH"/>
</dbReference>
<dbReference type="FunFam" id="1.10.10.10:FF:000279">
    <property type="entry name" value="Transcriptional regulator, ArsR family"/>
    <property type="match status" value="1"/>
</dbReference>
<evidence type="ECO:0000259" key="5">
    <source>
        <dbReference type="PROSITE" id="PS50987"/>
    </source>
</evidence>
<keyword evidence="7" id="KW-1185">Reference proteome</keyword>
<keyword evidence="4" id="KW-0804">Transcription</keyword>
<dbReference type="PROSITE" id="PS50987">
    <property type="entry name" value="HTH_ARSR_2"/>
    <property type="match status" value="1"/>
</dbReference>
<accession>A0A1A8T9K3</accession>
<keyword evidence="3" id="KW-0238">DNA-binding</keyword>
<dbReference type="GO" id="GO:0046685">
    <property type="term" value="P:response to arsenic-containing substance"/>
    <property type="evidence" value="ECO:0007669"/>
    <property type="project" value="UniProtKB-KW"/>
</dbReference>
<sequence>MPTTPEMDISPIQFYKCLADDTRLRCMLLIQLEGELCVCELTEAIDESQPKVSRHLAQLRGCGLLTDRRQGQWVFYSISDALPDWAKLVLQITASENLDTIAADMARLEMMGDRPERANTCCN</sequence>
<keyword evidence="1" id="KW-0059">Arsenical resistance</keyword>
<dbReference type="SMART" id="SM00418">
    <property type="entry name" value="HTH_ARSR"/>
    <property type="match status" value="1"/>
</dbReference>
<dbReference type="InterPro" id="IPR036388">
    <property type="entry name" value="WH-like_DNA-bd_sf"/>
</dbReference>
<dbReference type="RefSeq" id="WP_231870805.1">
    <property type="nucleotide sequence ID" value="NZ_FLOC01000006.1"/>
</dbReference>
<dbReference type="STRING" id="295068.MAQ5080_01309"/>
<dbReference type="CDD" id="cd00090">
    <property type="entry name" value="HTH_ARSR"/>
    <property type="match status" value="1"/>
</dbReference>
<dbReference type="GO" id="GO:0003700">
    <property type="term" value="F:DNA-binding transcription factor activity"/>
    <property type="evidence" value="ECO:0007669"/>
    <property type="project" value="InterPro"/>
</dbReference>
<evidence type="ECO:0000313" key="7">
    <source>
        <dbReference type="Proteomes" id="UP000092627"/>
    </source>
</evidence>
<evidence type="ECO:0000256" key="4">
    <source>
        <dbReference type="ARBA" id="ARBA00023163"/>
    </source>
</evidence>
<proteinExistence type="predicted"/>
<reference evidence="6 7" key="1">
    <citation type="submission" date="2016-06" db="EMBL/GenBank/DDBJ databases">
        <authorList>
            <person name="Kjaerup R.B."/>
            <person name="Dalgaard T.S."/>
            <person name="Juul-Madsen H.R."/>
        </authorList>
    </citation>
    <scope>NUCLEOTIDE SEQUENCE [LARGE SCALE GENOMIC DNA]</scope>
    <source>
        <strain evidence="6 7">CECT 5080</strain>
    </source>
</reference>
<name>A0A1A8T9K3_9GAMM</name>
<dbReference type="EMBL" id="FLOC01000006">
    <property type="protein sequence ID" value="SBS29148.1"/>
    <property type="molecule type" value="Genomic_DNA"/>
</dbReference>
<dbReference type="PANTHER" id="PTHR33154">
    <property type="entry name" value="TRANSCRIPTIONAL REGULATOR, ARSR FAMILY"/>
    <property type="match status" value="1"/>
</dbReference>
<evidence type="ECO:0000313" key="6">
    <source>
        <dbReference type="EMBL" id="SBS29148.1"/>
    </source>
</evidence>
<gene>
    <name evidence="6" type="primary">aseR</name>
    <name evidence="6" type="ORF">MAQ5080_01309</name>
</gene>
<evidence type="ECO:0000256" key="2">
    <source>
        <dbReference type="ARBA" id="ARBA00023015"/>
    </source>
</evidence>
<dbReference type="Proteomes" id="UP000092627">
    <property type="component" value="Unassembled WGS sequence"/>
</dbReference>
<evidence type="ECO:0000256" key="1">
    <source>
        <dbReference type="ARBA" id="ARBA00022849"/>
    </source>
</evidence>
<dbReference type="InterPro" id="IPR051081">
    <property type="entry name" value="HTH_MetalResp_TranReg"/>
</dbReference>